<dbReference type="KEGG" id="cim:CIMG_13108"/>
<dbReference type="Proteomes" id="UP000001261">
    <property type="component" value="Unassembled WGS sequence"/>
</dbReference>
<dbReference type="VEuPathDB" id="FungiDB:CIMG_13108"/>
<evidence type="ECO:0000313" key="1">
    <source>
        <dbReference type="EMBL" id="EAS31625.3"/>
    </source>
</evidence>
<dbReference type="AlphaFoldDB" id="J3K9M6"/>
<reference evidence="2" key="1">
    <citation type="journal article" date="2009" name="Genome Res.">
        <title>Comparative genomic analyses of the human fungal pathogens Coccidioides and their relatives.</title>
        <authorList>
            <person name="Sharpton T.J."/>
            <person name="Stajich J.E."/>
            <person name="Rounsley S.D."/>
            <person name="Gardner M.J."/>
            <person name="Wortman J.R."/>
            <person name="Jordar V.S."/>
            <person name="Maiti R."/>
            <person name="Kodira C.D."/>
            <person name="Neafsey D.E."/>
            <person name="Zeng Q."/>
            <person name="Hung C.-Y."/>
            <person name="McMahan C."/>
            <person name="Muszewska A."/>
            <person name="Grynberg M."/>
            <person name="Mandel M.A."/>
            <person name="Kellner E.M."/>
            <person name="Barker B.M."/>
            <person name="Galgiani J.N."/>
            <person name="Orbach M.J."/>
            <person name="Kirkland T.N."/>
            <person name="Cole G.T."/>
            <person name="Henn M.R."/>
            <person name="Birren B.W."/>
            <person name="Taylor J.W."/>
        </authorList>
    </citation>
    <scope>NUCLEOTIDE SEQUENCE [LARGE SCALE GENOMIC DNA]</scope>
    <source>
        <strain evidence="2">RS</strain>
    </source>
</reference>
<dbReference type="RefSeq" id="XP_001243208.2">
    <property type="nucleotide sequence ID" value="XM_001243207.2"/>
</dbReference>
<proteinExistence type="predicted"/>
<gene>
    <name evidence="1" type="ORF">CIMG_13108</name>
</gene>
<keyword evidence="2" id="KW-1185">Reference proteome</keyword>
<dbReference type="EMBL" id="GG704912">
    <property type="protein sequence ID" value="EAS31625.3"/>
    <property type="molecule type" value="Genomic_DNA"/>
</dbReference>
<sequence length="105" mass="11595">MLPLDIQVQEKKVNSSSALRLKSWEPQVTGMYLDGRSLSATLRAYEYGEGMINKALMSSTGEGKIMYCEIKDARIRMGGATASIHGTTVSTLMENVLTIYMQTEP</sequence>
<reference evidence="2" key="2">
    <citation type="journal article" date="2010" name="Genome Res.">
        <title>Population genomic sequencing of Coccidioides fungi reveals recent hybridization and transposon control.</title>
        <authorList>
            <person name="Neafsey D.E."/>
            <person name="Barker B.M."/>
            <person name="Sharpton T.J."/>
            <person name="Stajich J.E."/>
            <person name="Park D.J."/>
            <person name="Whiston E."/>
            <person name="Hung C.-Y."/>
            <person name="McMahan C."/>
            <person name="White J."/>
            <person name="Sykes S."/>
            <person name="Heiman D."/>
            <person name="Young S."/>
            <person name="Zeng Q."/>
            <person name="Abouelleil A."/>
            <person name="Aftuck L."/>
            <person name="Bessette D."/>
            <person name="Brown A."/>
            <person name="FitzGerald M."/>
            <person name="Lui A."/>
            <person name="Macdonald J.P."/>
            <person name="Priest M."/>
            <person name="Orbach M.J."/>
            <person name="Galgiani J.N."/>
            <person name="Kirkland T.N."/>
            <person name="Cole G.T."/>
            <person name="Birren B.W."/>
            <person name="Henn M.R."/>
            <person name="Taylor J.W."/>
            <person name="Rounsley S.D."/>
        </authorList>
    </citation>
    <scope>GENOME REANNOTATION</scope>
    <source>
        <strain evidence="2">RS</strain>
    </source>
</reference>
<organism evidence="1 2">
    <name type="scientific">Coccidioides immitis (strain RS)</name>
    <name type="common">Valley fever fungus</name>
    <dbReference type="NCBI Taxonomy" id="246410"/>
    <lineage>
        <taxon>Eukaryota</taxon>
        <taxon>Fungi</taxon>
        <taxon>Dikarya</taxon>
        <taxon>Ascomycota</taxon>
        <taxon>Pezizomycotina</taxon>
        <taxon>Eurotiomycetes</taxon>
        <taxon>Eurotiomycetidae</taxon>
        <taxon>Onygenales</taxon>
        <taxon>Onygenaceae</taxon>
        <taxon>Coccidioides</taxon>
    </lineage>
</organism>
<accession>J3K9M6</accession>
<name>J3K9M6_COCIM</name>
<evidence type="ECO:0000313" key="2">
    <source>
        <dbReference type="Proteomes" id="UP000001261"/>
    </source>
</evidence>
<dbReference type="GeneID" id="24164735"/>
<protein>
    <submittedName>
        <fullName evidence="1">Uncharacterized protein</fullName>
    </submittedName>
</protein>
<dbReference type="InParanoid" id="J3K9M6"/>